<dbReference type="EMBL" id="JAIWYP010000015">
    <property type="protein sequence ID" value="KAH3702289.1"/>
    <property type="molecule type" value="Genomic_DNA"/>
</dbReference>
<comment type="caution">
    <text evidence="1">The sequence shown here is derived from an EMBL/GenBank/DDBJ whole genome shotgun (WGS) entry which is preliminary data.</text>
</comment>
<reference evidence="1" key="1">
    <citation type="journal article" date="2019" name="bioRxiv">
        <title>The Genome of the Zebra Mussel, Dreissena polymorpha: A Resource for Invasive Species Research.</title>
        <authorList>
            <person name="McCartney M.A."/>
            <person name="Auch B."/>
            <person name="Kono T."/>
            <person name="Mallez S."/>
            <person name="Zhang Y."/>
            <person name="Obille A."/>
            <person name="Becker A."/>
            <person name="Abrahante J.E."/>
            <person name="Garbe J."/>
            <person name="Badalamenti J.P."/>
            <person name="Herman A."/>
            <person name="Mangelson H."/>
            <person name="Liachko I."/>
            <person name="Sullivan S."/>
            <person name="Sone E.D."/>
            <person name="Koren S."/>
            <person name="Silverstein K.A.T."/>
            <person name="Beckman K.B."/>
            <person name="Gohl D.M."/>
        </authorList>
    </citation>
    <scope>NUCLEOTIDE SEQUENCE</scope>
    <source>
        <strain evidence="1">Duluth1</strain>
        <tissue evidence="1">Whole animal</tissue>
    </source>
</reference>
<evidence type="ECO:0000313" key="2">
    <source>
        <dbReference type="Proteomes" id="UP000828390"/>
    </source>
</evidence>
<gene>
    <name evidence="1" type="ORF">DPMN_077302</name>
</gene>
<proteinExistence type="predicted"/>
<dbReference type="AlphaFoldDB" id="A0A9D4BN60"/>
<organism evidence="1 2">
    <name type="scientific">Dreissena polymorpha</name>
    <name type="common">Zebra mussel</name>
    <name type="synonym">Mytilus polymorpha</name>
    <dbReference type="NCBI Taxonomy" id="45954"/>
    <lineage>
        <taxon>Eukaryota</taxon>
        <taxon>Metazoa</taxon>
        <taxon>Spiralia</taxon>
        <taxon>Lophotrochozoa</taxon>
        <taxon>Mollusca</taxon>
        <taxon>Bivalvia</taxon>
        <taxon>Autobranchia</taxon>
        <taxon>Heteroconchia</taxon>
        <taxon>Euheterodonta</taxon>
        <taxon>Imparidentia</taxon>
        <taxon>Neoheterodontei</taxon>
        <taxon>Myida</taxon>
        <taxon>Dreissenoidea</taxon>
        <taxon>Dreissenidae</taxon>
        <taxon>Dreissena</taxon>
    </lineage>
</organism>
<feature type="non-terminal residue" evidence="1">
    <location>
        <position position="56"/>
    </location>
</feature>
<sequence>MWQGYGCLSRLDAAGKFKTLKEVAKTPDLIILHRCGIDSGCVFVMICGEFPIVGCV</sequence>
<protein>
    <submittedName>
        <fullName evidence="1">Uncharacterized protein</fullName>
    </submittedName>
</protein>
<dbReference type="Proteomes" id="UP000828390">
    <property type="component" value="Unassembled WGS sequence"/>
</dbReference>
<keyword evidence="2" id="KW-1185">Reference proteome</keyword>
<name>A0A9D4BN60_DREPO</name>
<reference evidence="1" key="2">
    <citation type="submission" date="2020-11" db="EMBL/GenBank/DDBJ databases">
        <authorList>
            <person name="McCartney M.A."/>
            <person name="Auch B."/>
            <person name="Kono T."/>
            <person name="Mallez S."/>
            <person name="Becker A."/>
            <person name="Gohl D.M."/>
            <person name="Silverstein K.A.T."/>
            <person name="Koren S."/>
            <person name="Bechman K.B."/>
            <person name="Herman A."/>
            <person name="Abrahante J.E."/>
            <person name="Garbe J."/>
        </authorList>
    </citation>
    <scope>NUCLEOTIDE SEQUENCE</scope>
    <source>
        <strain evidence="1">Duluth1</strain>
        <tissue evidence="1">Whole animal</tissue>
    </source>
</reference>
<accession>A0A9D4BN60</accession>
<evidence type="ECO:0000313" key="1">
    <source>
        <dbReference type="EMBL" id="KAH3702289.1"/>
    </source>
</evidence>